<reference evidence="1 2" key="1">
    <citation type="submission" date="2017-05" db="EMBL/GenBank/DDBJ databases">
        <authorList>
            <person name="Bazemore A."/>
            <person name="Burrell P."/>
            <person name="Elliott A."/>
            <person name="Findley P."/>
            <person name="Park P.J."/>
            <person name="Piasecki P."/>
            <person name="Ryoo H.S."/>
            <person name="Shields M."/>
            <person name="Washington J.M."/>
            <person name="Yun M."/>
            <person name="Stoner T.H."/>
            <person name="Garlena R.A."/>
            <person name="Russell D.A."/>
            <person name="Pope W.H."/>
            <person name="Jacobs-Sera D."/>
            <person name="Hatfull G.F."/>
        </authorList>
    </citation>
    <scope>NUCLEOTIDE SEQUENCE [LARGE SCALE GENOMIC DNA]</scope>
</reference>
<dbReference type="EMBL" id="MF140411">
    <property type="protein sequence ID" value="ASR86750.1"/>
    <property type="molecule type" value="Genomic_DNA"/>
</dbReference>
<keyword evidence="2" id="KW-1185">Reference proteome</keyword>
<dbReference type="Proteomes" id="UP000221743">
    <property type="component" value="Segment"/>
</dbReference>
<organism evidence="1 2">
    <name type="scientific">Mycobacterium phage Findley</name>
    <dbReference type="NCBI Taxonomy" id="2015882"/>
    <lineage>
        <taxon>Viruses</taxon>
        <taxon>Duplodnaviria</taxon>
        <taxon>Heunggongvirae</taxon>
        <taxon>Uroviricota</taxon>
        <taxon>Caudoviricetes</taxon>
        <taxon>Weiservirinae</taxon>
        <taxon>Timquatrovirus</taxon>
        <taxon>Timquatrovirus findley</taxon>
    </lineage>
</organism>
<evidence type="ECO:0000313" key="1">
    <source>
        <dbReference type="EMBL" id="ASR86750.1"/>
    </source>
</evidence>
<sequence>MTECKALATSQDVKRALRRELTEAEKTDLSELLAEATDLVVGYLHPYPVPTPTPGPIKRVVASMVAAVLTRPTQILPETQSLTADGFGVTFTPGGNSPGPYLSAALKQRLRPYRTGMVAVEMGSERYC</sequence>
<accession>A0A222ZRY6</accession>
<dbReference type="KEGG" id="vg:60322525"/>
<gene>
    <name evidence="1" type="primary">10</name>
    <name evidence="1" type="ORF">SEA_FINDLEY_10</name>
</gene>
<dbReference type="RefSeq" id="YP_009951096.1">
    <property type="nucleotide sequence ID" value="NC_051598.1"/>
</dbReference>
<proteinExistence type="predicted"/>
<dbReference type="GeneID" id="60322525"/>
<protein>
    <submittedName>
        <fullName evidence="1">Head-to-tail adaptor</fullName>
    </submittedName>
</protein>
<name>A0A222ZRY6_9CAUD</name>
<evidence type="ECO:0000313" key="2">
    <source>
        <dbReference type="Proteomes" id="UP000221743"/>
    </source>
</evidence>